<proteinExistence type="predicted"/>
<protein>
    <submittedName>
        <fullName evidence="1">Uncharacterized protein</fullName>
    </submittedName>
</protein>
<dbReference type="OrthoDB" id="6432042at2759"/>
<gene>
    <name evidence="1" type="ORF">AVEN_143560_1</name>
</gene>
<dbReference type="AlphaFoldDB" id="A0A4Y2AN53"/>
<accession>A0A4Y2AN53</accession>
<name>A0A4Y2AN53_ARAVE</name>
<evidence type="ECO:0000313" key="1">
    <source>
        <dbReference type="EMBL" id="GBL81228.1"/>
    </source>
</evidence>
<dbReference type="EMBL" id="BGPR01000025">
    <property type="protein sequence ID" value="GBL81228.1"/>
    <property type="molecule type" value="Genomic_DNA"/>
</dbReference>
<dbReference type="Proteomes" id="UP000499080">
    <property type="component" value="Unassembled WGS sequence"/>
</dbReference>
<reference evidence="1 2" key="1">
    <citation type="journal article" date="2019" name="Sci. Rep.">
        <title>Orb-weaving spider Araneus ventricosus genome elucidates the spidroin gene catalogue.</title>
        <authorList>
            <person name="Kono N."/>
            <person name="Nakamura H."/>
            <person name="Ohtoshi R."/>
            <person name="Moran D.A.P."/>
            <person name="Shinohara A."/>
            <person name="Yoshida Y."/>
            <person name="Fujiwara M."/>
            <person name="Mori M."/>
            <person name="Tomita M."/>
            <person name="Arakawa K."/>
        </authorList>
    </citation>
    <scope>NUCLEOTIDE SEQUENCE [LARGE SCALE GENOMIC DNA]</scope>
</reference>
<comment type="caution">
    <text evidence="1">The sequence shown here is derived from an EMBL/GenBank/DDBJ whole genome shotgun (WGS) entry which is preliminary data.</text>
</comment>
<evidence type="ECO:0000313" key="2">
    <source>
        <dbReference type="Proteomes" id="UP000499080"/>
    </source>
</evidence>
<organism evidence="1 2">
    <name type="scientific">Araneus ventricosus</name>
    <name type="common">Orbweaver spider</name>
    <name type="synonym">Epeira ventricosa</name>
    <dbReference type="NCBI Taxonomy" id="182803"/>
    <lineage>
        <taxon>Eukaryota</taxon>
        <taxon>Metazoa</taxon>
        <taxon>Ecdysozoa</taxon>
        <taxon>Arthropoda</taxon>
        <taxon>Chelicerata</taxon>
        <taxon>Arachnida</taxon>
        <taxon>Araneae</taxon>
        <taxon>Araneomorphae</taxon>
        <taxon>Entelegynae</taxon>
        <taxon>Araneoidea</taxon>
        <taxon>Araneidae</taxon>
        <taxon>Araneus</taxon>
    </lineage>
</organism>
<sequence length="238" mass="26339">MSALGIGTQSKIKTIGVIQGDSALELQTCGRGRRRKSDSESHSIVGSVMIYSRVWVKKVMKKHHETETAEDLQHQKSQMFLKAFEIPSASFYSGLTSVLHKIHRIFEDSCRISDLPGSYKNATARHSPNPSGPRQGTFPFFPHVNTRRLPALRCSAAPSHTNLRKLVKSCEFGNLADSVVRDRIVLAIAGSGLQERLLREGNLSLARAAEICRAAELSKKQAQTVQTKSVDALQKKKF</sequence>
<keyword evidence="2" id="KW-1185">Reference proteome</keyword>